<dbReference type="RefSeq" id="WP_021780996.1">
    <property type="nucleotide sequence ID" value="NZ_CP012109.1"/>
</dbReference>
<dbReference type="PATRIC" id="fig|1297742.4.peg.6064"/>
<dbReference type="PANTHER" id="PTHR44520:SF2">
    <property type="entry name" value="RESPONSE REGULATOR RCP1"/>
    <property type="match status" value="1"/>
</dbReference>
<dbReference type="eggNOG" id="COG0784">
    <property type="taxonomic scope" value="Bacteria"/>
</dbReference>
<evidence type="ECO:0000313" key="4">
    <source>
        <dbReference type="Proteomes" id="UP000009026"/>
    </source>
</evidence>
<dbReference type="CDD" id="cd17557">
    <property type="entry name" value="REC_Rcp-like"/>
    <property type="match status" value="1"/>
</dbReference>
<evidence type="ECO:0000256" key="1">
    <source>
        <dbReference type="PROSITE-ProRule" id="PRU00169"/>
    </source>
</evidence>
<dbReference type="Proteomes" id="UP000009026">
    <property type="component" value="Chromosome"/>
</dbReference>
<evidence type="ECO:0000259" key="2">
    <source>
        <dbReference type="PROSITE" id="PS50110"/>
    </source>
</evidence>
<feature type="domain" description="Response regulatory" evidence="2">
    <location>
        <begin position="6"/>
        <end position="131"/>
    </location>
</feature>
<dbReference type="InterPro" id="IPR011006">
    <property type="entry name" value="CheY-like_superfamily"/>
</dbReference>
<protein>
    <submittedName>
        <fullName evidence="3">Two-component system response regulator</fullName>
    </submittedName>
</protein>
<evidence type="ECO:0000313" key="3">
    <source>
        <dbReference type="EMBL" id="AKQ69059.1"/>
    </source>
</evidence>
<keyword evidence="1" id="KW-0597">Phosphoprotein</keyword>
<dbReference type="InterPro" id="IPR001789">
    <property type="entry name" value="Sig_transdc_resp-reg_receiver"/>
</dbReference>
<dbReference type="AlphaFoldDB" id="A0A0H4X1P0"/>
<dbReference type="KEGG" id="mym:A176_005971"/>
<accession>A0A0H4X1P0</accession>
<dbReference type="STRING" id="1297742.A176_005971"/>
<dbReference type="EMBL" id="CP012109">
    <property type="protein sequence ID" value="AKQ69059.1"/>
    <property type="molecule type" value="Genomic_DNA"/>
</dbReference>
<dbReference type="Pfam" id="PF00072">
    <property type="entry name" value="Response_reg"/>
    <property type="match status" value="1"/>
</dbReference>
<dbReference type="PANTHER" id="PTHR44520">
    <property type="entry name" value="RESPONSE REGULATOR RCP1-RELATED"/>
    <property type="match status" value="1"/>
</dbReference>
<dbReference type="InterPro" id="IPR052893">
    <property type="entry name" value="TCS_response_regulator"/>
</dbReference>
<dbReference type="SUPFAM" id="SSF52172">
    <property type="entry name" value="CheY-like"/>
    <property type="match status" value="1"/>
</dbReference>
<organism evidence="3 4">
    <name type="scientific">Pseudomyxococcus hansupus</name>
    <dbReference type="NCBI Taxonomy" id="1297742"/>
    <lineage>
        <taxon>Bacteria</taxon>
        <taxon>Pseudomonadati</taxon>
        <taxon>Myxococcota</taxon>
        <taxon>Myxococcia</taxon>
        <taxon>Myxococcales</taxon>
        <taxon>Cystobacterineae</taxon>
        <taxon>Myxococcaceae</taxon>
        <taxon>Pseudomyxococcus</taxon>
    </lineage>
</organism>
<dbReference type="SMART" id="SM00448">
    <property type="entry name" value="REC"/>
    <property type="match status" value="1"/>
</dbReference>
<dbReference type="PROSITE" id="PS50110">
    <property type="entry name" value="RESPONSE_REGULATORY"/>
    <property type="match status" value="1"/>
</dbReference>
<dbReference type="Gene3D" id="3.40.50.2300">
    <property type="match status" value="1"/>
</dbReference>
<reference evidence="3 4" key="1">
    <citation type="journal article" date="2016" name="PLoS ONE">
        <title>Complete Genome Sequence and Comparative Genomics of a Novel Myxobacterium Myxococcus hansupus.</title>
        <authorList>
            <person name="Sharma G."/>
            <person name="Narwani T."/>
            <person name="Subramanian S."/>
        </authorList>
    </citation>
    <scope>NUCLEOTIDE SEQUENCE [LARGE SCALE GENOMIC DNA]</scope>
    <source>
        <strain evidence="4">mixupus</strain>
    </source>
</reference>
<feature type="modified residue" description="4-aspartylphosphate" evidence="1">
    <location>
        <position position="64"/>
    </location>
</feature>
<gene>
    <name evidence="3" type="ORF">A176_005971</name>
</gene>
<name>A0A0H4X1P0_9BACT</name>
<proteinExistence type="predicted"/>
<sequence>MSLHRPVLLVEDSDADAVALERIASRLDVPVSVIRVSDGESALDYLYGRGAYAGASRPALVLLDLHMPGMSGREVLAQLKADPKLRRIPVIIFSSSEDPEDVEGAYLDGANSYLFKPEPGEALEATARALQAFWLSAARLPEETGAAT</sequence>
<dbReference type="GO" id="GO:0000160">
    <property type="term" value="P:phosphorelay signal transduction system"/>
    <property type="evidence" value="ECO:0007669"/>
    <property type="project" value="InterPro"/>
</dbReference>
<keyword evidence="4" id="KW-1185">Reference proteome</keyword>